<reference evidence="3 4" key="1">
    <citation type="submission" date="2017-07" db="EMBL/GenBank/DDBJ databases">
        <title>Niveispirillum cyanobacteriorum sp. nov., isolated from cyanobacterial aggregates in a eutrophic lake.</title>
        <authorList>
            <person name="Cai H."/>
        </authorList>
    </citation>
    <scope>NUCLEOTIDE SEQUENCE [LARGE SCALE GENOMIC DNA]</scope>
    <source>
        <strain evidence="4">TH1-14</strain>
    </source>
</reference>
<dbReference type="InterPro" id="IPR050275">
    <property type="entry name" value="PGM_Phosphatase"/>
</dbReference>
<gene>
    <name evidence="3" type="ORF">CHU95_04460</name>
</gene>
<organism evidence="3 4">
    <name type="scientific">Niveispirillum lacus</name>
    <dbReference type="NCBI Taxonomy" id="1981099"/>
    <lineage>
        <taxon>Bacteria</taxon>
        <taxon>Pseudomonadati</taxon>
        <taxon>Pseudomonadota</taxon>
        <taxon>Alphaproteobacteria</taxon>
        <taxon>Rhodospirillales</taxon>
        <taxon>Azospirillaceae</taxon>
        <taxon>Niveispirillum</taxon>
    </lineage>
</organism>
<dbReference type="RefSeq" id="WP_094454128.1">
    <property type="nucleotide sequence ID" value="NZ_NOXU01000022.1"/>
</dbReference>
<dbReference type="GO" id="GO:0005737">
    <property type="term" value="C:cytoplasm"/>
    <property type="evidence" value="ECO:0007669"/>
    <property type="project" value="TreeGrafter"/>
</dbReference>
<dbReference type="SUPFAM" id="SSF53254">
    <property type="entry name" value="Phosphoglycerate mutase-like"/>
    <property type="match status" value="1"/>
</dbReference>
<protein>
    <recommendedName>
        <fullName evidence="5">Phosphoglycerate mutase</fullName>
    </recommendedName>
</protein>
<keyword evidence="4" id="KW-1185">Reference proteome</keyword>
<feature type="active site" description="Proton donor/acceptor" evidence="1">
    <location>
        <position position="101"/>
    </location>
</feature>
<feature type="active site" description="Tele-phosphohistidine intermediate" evidence="1">
    <location>
        <position position="20"/>
    </location>
</feature>
<accession>A0A255Z4X4</accession>
<evidence type="ECO:0000256" key="1">
    <source>
        <dbReference type="PIRSR" id="PIRSR613078-1"/>
    </source>
</evidence>
<feature type="binding site" evidence="2">
    <location>
        <begin position="19"/>
        <end position="26"/>
    </location>
    <ligand>
        <name>substrate</name>
    </ligand>
</feature>
<dbReference type="PIRSF" id="PIRSF000709">
    <property type="entry name" value="6PFK_2-Ptase"/>
    <property type="match status" value="1"/>
</dbReference>
<dbReference type="InterPro" id="IPR001345">
    <property type="entry name" value="PG/BPGM_mutase_AS"/>
</dbReference>
<dbReference type="CDD" id="cd07067">
    <property type="entry name" value="HP_PGM_like"/>
    <property type="match status" value="1"/>
</dbReference>
<dbReference type="OrthoDB" id="9781415at2"/>
<dbReference type="PANTHER" id="PTHR48100">
    <property type="entry name" value="BROAD-SPECIFICITY PHOSPHATASE YOR283W-RELATED"/>
    <property type="match status" value="1"/>
</dbReference>
<dbReference type="SMART" id="SM00855">
    <property type="entry name" value="PGAM"/>
    <property type="match status" value="1"/>
</dbReference>
<dbReference type="InterPro" id="IPR013078">
    <property type="entry name" value="His_Pase_superF_clade-1"/>
</dbReference>
<dbReference type="GO" id="GO:0016791">
    <property type="term" value="F:phosphatase activity"/>
    <property type="evidence" value="ECO:0007669"/>
    <property type="project" value="TreeGrafter"/>
</dbReference>
<sequence>MDMMLEQRVIAGHPIFLVRHGQTEWNVAARCQGQLDSDLTERGRAQADQVGVILKRLMADIPEWRDKVRLVSSPLGRTQETTRIINRHLDLPVTLDARLAEVSFGDWEGMTRAEIEAANPWLADHGPHGWQFHAPNGERYAGVRDRLLAFVAEVDRPTIAISHGMSGRILRAHYAGLDQETACRLPVPQDRVFRLSRAGVEEVA</sequence>
<feature type="binding site" evidence="2">
    <location>
        <position position="77"/>
    </location>
    <ligand>
        <name>substrate</name>
    </ligand>
</feature>
<dbReference type="InterPro" id="IPR029033">
    <property type="entry name" value="His_PPase_superfam"/>
</dbReference>
<dbReference type="Pfam" id="PF00300">
    <property type="entry name" value="His_Phos_1"/>
    <property type="match status" value="1"/>
</dbReference>
<evidence type="ECO:0008006" key="5">
    <source>
        <dbReference type="Google" id="ProtNLM"/>
    </source>
</evidence>
<dbReference type="EMBL" id="NOXU01000022">
    <property type="protein sequence ID" value="OYQ36482.1"/>
    <property type="molecule type" value="Genomic_DNA"/>
</dbReference>
<evidence type="ECO:0000313" key="3">
    <source>
        <dbReference type="EMBL" id="OYQ36482.1"/>
    </source>
</evidence>
<evidence type="ECO:0000313" key="4">
    <source>
        <dbReference type="Proteomes" id="UP000216998"/>
    </source>
</evidence>
<name>A0A255Z4X4_9PROT</name>
<dbReference type="PROSITE" id="PS00175">
    <property type="entry name" value="PG_MUTASE"/>
    <property type="match status" value="1"/>
</dbReference>
<dbReference type="PANTHER" id="PTHR48100:SF59">
    <property type="entry name" value="ADENOSYLCOBALAMIN_ALPHA-RIBAZOLE PHOSPHATASE"/>
    <property type="match status" value="1"/>
</dbReference>
<proteinExistence type="predicted"/>
<dbReference type="AlphaFoldDB" id="A0A255Z4X4"/>
<evidence type="ECO:0000256" key="2">
    <source>
        <dbReference type="PIRSR" id="PIRSR613078-2"/>
    </source>
</evidence>
<comment type="caution">
    <text evidence="3">The sequence shown here is derived from an EMBL/GenBank/DDBJ whole genome shotgun (WGS) entry which is preliminary data.</text>
</comment>
<dbReference type="Proteomes" id="UP000216998">
    <property type="component" value="Unassembled WGS sequence"/>
</dbReference>
<dbReference type="Gene3D" id="3.40.50.1240">
    <property type="entry name" value="Phosphoglycerate mutase-like"/>
    <property type="match status" value="1"/>
</dbReference>